<dbReference type="Gene3D" id="3.30.110.170">
    <property type="entry name" value="Protein of unknown function (DUF541), domain 1"/>
    <property type="match status" value="1"/>
</dbReference>
<dbReference type="InterPro" id="IPR052022">
    <property type="entry name" value="26kDa_periplasmic_antigen"/>
</dbReference>
<protein>
    <recommendedName>
        <fullName evidence="3">26 kDa periplasmic immunogenic protein</fullName>
    </recommendedName>
</protein>
<dbReference type="PANTHER" id="PTHR34387:SF2">
    <property type="entry name" value="SLR1258 PROTEIN"/>
    <property type="match status" value="1"/>
</dbReference>
<dbReference type="Proteomes" id="UP000034329">
    <property type="component" value="Unassembled WGS sequence"/>
</dbReference>
<dbReference type="Gene3D" id="3.30.70.2970">
    <property type="entry name" value="Protein of unknown function (DUF541), domain 2"/>
    <property type="match status" value="1"/>
</dbReference>
<proteinExistence type="predicted"/>
<evidence type="ECO:0000313" key="2">
    <source>
        <dbReference type="Proteomes" id="UP000034329"/>
    </source>
</evidence>
<dbReference type="AlphaFoldDB" id="A0A0G1PZ71"/>
<dbReference type="InterPro" id="IPR007497">
    <property type="entry name" value="SIMPL/DUF541"/>
</dbReference>
<sequence length="220" mass="23089">MIFGTAVLAMVIWVYINSPMIVTVTGTGEVSVPATNALVSFTISANDSSPQNAINSVNGKAESMRIFLLTKGVAELDIAEGQVTAVPAGLVAQGAQGYQATISMGVKTVHVADISSLVSDLYLNGVTVVSQPILSVENQDDLENQAFESALNDAKKEAGVVGLKNWKFVRKIIAISQSTSSNTSTATTRPDTLTETGSTLAATNGVFKIVKAVSVTYKMW</sequence>
<dbReference type="PANTHER" id="PTHR34387">
    <property type="entry name" value="SLR1258 PROTEIN"/>
    <property type="match status" value="1"/>
</dbReference>
<dbReference type="GO" id="GO:0006974">
    <property type="term" value="P:DNA damage response"/>
    <property type="evidence" value="ECO:0007669"/>
    <property type="project" value="TreeGrafter"/>
</dbReference>
<dbReference type="EMBL" id="LCLA01000004">
    <property type="protein sequence ID" value="KKU10758.1"/>
    <property type="molecule type" value="Genomic_DNA"/>
</dbReference>
<name>A0A0G1PZ71_9BACT</name>
<gene>
    <name evidence="1" type="ORF">UX13_C0004G0005</name>
</gene>
<evidence type="ECO:0008006" key="3">
    <source>
        <dbReference type="Google" id="ProtNLM"/>
    </source>
</evidence>
<comment type="caution">
    <text evidence="1">The sequence shown here is derived from an EMBL/GenBank/DDBJ whole genome shotgun (WGS) entry which is preliminary data.</text>
</comment>
<evidence type="ECO:0000313" key="1">
    <source>
        <dbReference type="EMBL" id="KKU10758.1"/>
    </source>
</evidence>
<dbReference type="Pfam" id="PF04402">
    <property type="entry name" value="SIMPL"/>
    <property type="match status" value="1"/>
</dbReference>
<accession>A0A0G1PZ71</accession>
<organism evidence="1 2">
    <name type="scientific">Candidatus Woesebacteria bacterium GW2011_GWB1_45_5</name>
    <dbReference type="NCBI Taxonomy" id="1618581"/>
    <lineage>
        <taxon>Bacteria</taxon>
        <taxon>Candidatus Woeseibacteriota</taxon>
    </lineage>
</organism>
<reference evidence="1 2" key="1">
    <citation type="journal article" date="2015" name="Nature">
        <title>rRNA introns, odd ribosomes, and small enigmatic genomes across a large radiation of phyla.</title>
        <authorList>
            <person name="Brown C.T."/>
            <person name="Hug L.A."/>
            <person name="Thomas B.C."/>
            <person name="Sharon I."/>
            <person name="Castelle C.J."/>
            <person name="Singh A."/>
            <person name="Wilkins M.J."/>
            <person name="Williams K.H."/>
            <person name="Banfield J.F."/>
        </authorList>
    </citation>
    <scope>NUCLEOTIDE SEQUENCE [LARGE SCALE GENOMIC DNA]</scope>
</reference>